<proteinExistence type="predicted"/>
<name>A0A4Y2GPN0_ARAVE</name>
<keyword evidence="2" id="KW-1185">Reference proteome</keyword>
<dbReference type="Proteomes" id="UP000499080">
    <property type="component" value="Unassembled WGS sequence"/>
</dbReference>
<comment type="caution">
    <text evidence="1">The sequence shown here is derived from an EMBL/GenBank/DDBJ whole genome shotgun (WGS) entry which is preliminary data.</text>
</comment>
<sequence length="115" mass="12913">MNAVSQSKIGHFECCDDDLITSDAPSDDDIVFLIKEKNDLIHDSSSDMEDLGDVSSAPSFSGAKTAVNMWRNFFAPETVDKIIMNSFLIIDKKIDEMCLKSRFSQQKKSLIIFIL</sequence>
<gene>
    <name evidence="1" type="ORF">AVEN_105085_1</name>
</gene>
<reference evidence="1 2" key="1">
    <citation type="journal article" date="2019" name="Sci. Rep.">
        <title>Orb-weaving spider Araneus ventricosus genome elucidates the spidroin gene catalogue.</title>
        <authorList>
            <person name="Kono N."/>
            <person name="Nakamura H."/>
            <person name="Ohtoshi R."/>
            <person name="Moran D.A.P."/>
            <person name="Shinohara A."/>
            <person name="Yoshida Y."/>
            <person name="Fujiwara M."/>
            <person name="Mori M."/>
            <person name="Tomita M."/>
            <person name="Arakawa K."/>
        </authorList>
    </citation>
    <scope>NUCLEOTIDE SEQUENCE [LARGE SCALE GENOMIC DNA]</scope>
</reference>
<protein>
    <submittedName>
        <fullName evidence="1">Uncharacterized protein</fullName>
    </submittedName>
</protein>
<organism evidence="1 2">
    <name type="scientific">Araneus ventricosus</name>
    <name type="common">Orbweaver spider</name>
    <name type="synonym">Epeira ventricosa</name>
    <dbReference type="NCBI Taxonomy" id="182803"/>
    <lineage>
        <taxon>Eukaryota</taxon>
        <taxon>Metazoa</taxon>
        <taxon>Ecdysozoa</taxon>
        <taxon>Arthropoda</taxon>
        <taxon>Chelicerata</taxon>
        <taxon>Arachnida</taxon>
        <taxon>Araneae</taxon>
        <taxon>Araneomorphae</taxon>
        <taxon>Entelegynae</taxon>
        <taxon>Araneoidea</taxon>
        <taxon>Araneidae</taxon>
        <taxon>Araneus</taxon>
    </lineage>
</organism>
<dbReference type="EMBL" id="BGPR01001506">
    <property type="protein sequence ID" value="GBM55553.1"/>
    <property type="molecule type" value="Genomic_DNA"/>
</dbReference>
<dbReference type="AlphaFoldDB" id="A0A4Y2GPN0"/>
<evidence type="ECO:0000313" key="2">
    <source>
        <dbReference type="Proteomes" id="UP000499080"/>
    </source>
</evidence>
<evidence type="ECO:0000313" key="1">
    <source>
        <dbReference type="EMBL" id="GBM55553.1"/>
    </source>
</evidence>
<accession>A0A4Y2GPN0</accession>